<gene>
    <name evidence="1" type="ORF">X975_17947</name>
</gene>
<evidence type="ECO:0000313" key="2">
    <source>
        <dbReference type="Proteomes" id="UP000054359"/>
    </source>
</evidence>
<organism evidence="1 2">
    <name type="scientific">Stegodyphus mimosarum</name>
    <name type="common">African social velvet spider</name>
    <dbReference type="NCBI Taxonomy" id="407821"/>
    <lineage>
        <taxon>Eukaryota</taxon>
        <taxon>Metazoa</taxon>
        <taxon>Ecdysozoa</taxon>
        <taxon>Arthropoda</taxon>
        <taxon>Chelicerata</taxon>
        <taxon>Arachnida</taxon>
        <taxon>Araneae</taxon>
        <taxon>Araneomorphae</taxon>
        <taxon>Entelegynae</taxon>
        <taxon>Eresoidea</taxon>
        <taxon>Eresidae</taxon>
        <taxon>Stegodyphus</taxon>
    </lineage>
</organism>
<name>A0A087UNJ6_STEMI</name>
<sequence length="51" mass="5962">MTQVLRTSSSRALVDKFRNFKFHQRLATTAVWIECLLPSYAFLPSFLRNSL</sequence>
<accession>A0A087UNJ6</accession>
<dbReference type="Proteomes" id="UP000054359">
    <property type="component" value="Unassembled WGS sequence"/>
</dbReference>
<reference evidence="1 2" key="1">
    <citation type="submission" date="2013-11" db="EMBL/GenBank/DDBJ databases">
        <title>Genome sequencing of Stegodyphus mimosarum.</title>
        <authorList>
            <person name="Bechsgaard J."/>
        </authorList>
    </citation>
    <scope>NUCLEOTIDE SEQUENCE [LARGE SCALE GENOMIC DNA]</scope>
</reference>
<proteinExistence type="predicted"/>
<evidence type="ECO:0000313" key="1">
    <source>
        <dbReference type="EMBL" id="KFM78935.1"/>
    </source>
</evidence>
<dbReference type="AlphaFoldDB" id="A0A087UNJ6"/>
<keyword evidence="2" id="KW-1185">Reference proteome</keyword>
<protein>
    <submittedName>
        <fullName evidence="1">Uncharacterized protein</fullName>
    </submittedName>
</protein>
<feature type="non-terminal residue" evidence="1">
    <location>
        <position position="51"/>
    </location>
</feature>
<dbReference type="EMBL" id="KK120746">
    <property type="protein sequence ID" value="KFM78935.1"/>
    <property type="molecule type" value="Genomic_DNA"/>
</dbReference>